<dbReference type="CDD" id="cd01169">
    <property type="entry name" value="HMPP_kinase"/>
    <property type="match status" value="1"/>
</dbReference>
<dbReference type="InterPro" id="IPR029056">
    <property type="entry name" value="Ribokinase-like"/>
</dbReference>
<dbReference type="OrthoDB" id="9810880at2"/>
<dbReference type="GO" id="GO:0009229">
    <property type="term" value="P:thiamine diphosphate biosynthetic process"/>
    <property type="evidence" value="ECO:0007669"/>
    <property type="project" value="UniProtKB-UniPathway"/>
</dbReference>
<organism evidence="4 5">
    <name type="scientific">Sphingorhabdus lutea</name>
    <dbReference type="NCBI Taxonomy" id="1913578"/>
    <lineage>
        <taxon>Bacteria</taxon>
        <taxon>Pseudomonadati</taxon>
        <taxon>Pseudomonadota</taxon>
        <taxon>Alphaproteobacteria</taxon>
        <taxon>Sphingomonadales</taxon>
        <taxon>Sphingomonadaceae</taxon>
        <taxon>Sphingorhabdus</taxon>
    </lineage>
</organism>
<evidence type="ECO:0000313" key="5">
    <source>
        <dbReference type="Proteomes" id="UP000242561"/>
    </source>
</evidence>
<dbReference type="Pfam" id="PF00903">
    <property type="entry name" value="Glyoxalase"/>
    <property type="match status" value="1"/>
</dbReference>
<dbReference type="PANTHER" id="PTHR20858">
    <property type="entry name" value="PHOSPHOMETHYLPYRIMIDINE KINASE"/>
    <property type="match status" value="1"/>
</dbReference>
<dbReference type="EC" id="2.7.1.49" evidence="2"/>
<dbReference type="SUPFAM" id="SSF54593">
    <property type="entry name" value="Glyoxalase/Bleomycin resistance protein/Dihydroxybiphenyl dioxygenase"/>
    <property type="match status" value="1"/>
</dbReference>
<dbReference type="NCBIfam" id="TIGR00097">
    <property type="entry name" value="HMP-P_kinase"/>
    <property type="match status" value="1"/>
</dbReference>
<dbReference type="RefSeq" id="WP_072559594.1">
    <property type="nucleotide sequence ID" value="NZ_CP018154.1"/>
</dbReference>
<dbReference type="InterPro" id="IPR004360">
    <property type="entry name" value="Glyas_Fos-R_dOase_dom"/>
</dbReference>
<evidence type="ECO:0000259" key="3">
    <source>
        <dbReference type="PROSITE" id="PS51819"/>
    </source>
</evidence>
<dbReference type="UniPathway" id="UPA00060">
    <property type="reaction ID" value="UER00138"/>
</dbReference>
<keyword evidence="4" id="KW-0808">Transferase</keyword>
<comment type="pathway">
    <text evidence="1">Cofactor biosynthesis; thiamine diphosphate biosynthesis.</text>
</comment>
<proteinExistence type="predicted"/>
<name>A0A1L3JCU9_9SPHN</name>
<sequence>MSARILSIAGSDSGGGAGIQADIKSITMLGGHAMTAITAITAQNTCGVAAVHPIPVDMVAAQIDAILADIGVDAIKIGMLGSAEIANMLADKLAAIDVPIIFDPVMIATSGSLLADEATISAFHRMMDISLLVTPNLPELHALGGIENILRHDAFILAKGGHGEGKQIIDQLYRPNGTVVSWQNERIYGDNNHGTGCTLASAIACGMGQGLDIETACARAISFVRIAYHDAMTHPDIGAGHGPLGQQFVRNDAIFMGASLNQLTVNVRDYDASVLFYKGLGLRQIVDSPFNGYARFEADNGVTFSIHCANNGEEVSGAVIYFEHCQLDEWCAALQGAGYVFDQMPRDEKWGWREARLFDPSGNAICLYYAGENRRHPAWRIK</sequence>
<dbReference type="KEGG" id="sphl:LPB140_09245"/>
<evidence type="ECO:0000256" key="2">
    <source>
        <dbReference type="ARBA" id="ARBA00012135"/>
    </source>
</evidence>
<keyword evidence="4" id="KW-0418">Kinase</keyword>
<dbReference type="InterPro" id="IPR004399">
    <property type="entry name" value="HMP/HMP-P_kinase_dom"/>
</dbReference>
<evidence type="ECO:0000256" key="1">
    <source>
        <dbReference type="ARBA" id="ARBA00004948"/>
    </source>
</evidence>
<dbReference type="PROSITE" id="PS51819">
    <property type="entry name" value="VOC"/>
    <property type="match status" value="1"/>
</dbReference>
<dbReference type="PANTHER" id="PTHR20858:SF17">
    <property type="entry name" value="HYDROXYMETHYLPYRIMIDINE_PHOSPHOMETHYLPYRIMIDINE KINASE THI20-RELATED"/>
    <property type="match status" value="1"/>
</dbReference>
<dbReference type="Proteomes" id="UP000242561">
    <property type="component" value="Chromosome"/>
</dbReference>
<dbReference type="Gene3D" id="3.10.180.10">
    <property type="entry name" value="2,3-Dihydroxybiphenyl 1,2-Dioxygenase, domain 1"/>
    <property type="match status" value="1"/>
</dbReference>
<dbReference type="GO" id="GO:0009228">
    <property type="term" value="P:thiamine biosynthetic process"/>
    <property type="evidence" value="ECO:0007669"/>
    <property type="project" value="InterPro"/>
</dbReference>
<dbReference type="InterPro" id="IPR029068">
    <property type="entry name" value="Glyas_Bleomycin-R_OHBP_Dase"/>
</dbReference>
<feature type="domain" description="VOC" evidence="3">
    <location>
        <begin position="259"/>
        <end position="370"/>
    </location>
</feature>
<dbReference type="Pfam" id="PF08543">
    <property type="entry name" value="Phos_pyr_kin"/>
    <property type="match status" value="1"/>
</dbReference>
<dbReference type="GO" id="GO:0008972">
    <property type="term" value="F:phosphomethylpyrimidine kinase activity"/>
    <property type="evidence" value="ECO:0007669"/>
    <property type="project" value="InterPro"/>
</dbReference>
<dbReference type="AlphaFoldDB" id="A0A1L3JCU9"/>
<dbReference type="GO" id="GO:0008902">
    <property type="term" value="F:hydroxymethylpyrimidine kinase activity"/>
    <property type="evidence" value="ECO:0007669"/>
    <property type="project" value="UniProtKB-EC"/>
</dbReference>
<accession>A0A1L3JCU9</accession>
<keyword evidence="5" id="KW-1185">Reference proteome</keyword>
<dbReference type="EMBL" id="CP018154">
    <property type="protein sequence ID" value="APG62942.1"/>
    <property type="molecule type" value="Genomic_DNA"/>
</dbReference>
<dbReference type="GO" id="GO:0005829">
    <property type="term" value="C:cytosol"/>
    <property type="evidence" value="ECO:0007669"/>
    <property type="project" value="TreeGrafter"/>
</dbReference>
<gene>
    <name evidence="4" type="ORF">LPB140_09245</name>
</gene>
<evidence type="ECO:0000313" key="4">
    <source>
        <dbReference type="EMBL" id="APG62942.1"/>
    </source>
</evidence>
<dbReference type="SUPFAM" id="SSF53613">
    <property type="entry name" value="Ribokinase-like"/>
    <property type="match status" value="1"/>
</dbReference>
<dbReference type="InterPro" id="IPR013749">
    <property type="entry name" value="PM/HMP-P_kinase-1"/>
</dbReference>
<dbReference type="Gene3D" id="3.40.1190.20">
    <property type="match status" value="1"/>
</dbReference>
<reference evidence="4 5" key="1">
    <citation type="submission" date="2016-11" db="EMBL/GenBank/DDBJ databases">
        <title>Sphingorhabdus sp. LPB0140, isolated from marine environment.</title>
        <authorList>
            <person name="Kim E."/>
            <person name="Yi H."/>
        </authorList>
    </citation>
    <scope>NUCLEOTIDE SEQUENCE [LARGE SCALE GENOMIC DNA]</scope>
    <source>
        <strain evidence="4 5">LPB0140</strain>
    </source>
</reference>
<dbReference type="STRING" id="1913578.LPB140_09245"/>
<protein>
    <recommendedName>
        <fullName evidence="2">hydroxymethylpyrimidine kinase</fullName>
        <ecNumber evidence="2">2.7.1.49</ecNumber>
    </recommendedName>
</protein>
<dbReference type="InterPro" id="IPR037523">
    <property type="entry name" value="VOC_core"/>
</dbReference>